<dbReference type="SMART" id="SM00028">
    <property type="entry name" value="TPR"/>
    <property type="match status" value="2"/>
</dbReference>
<evidence type="ECO:0000313" key="2">
    <source>
        <dbReference type="EMBL" id="QQO08912.1"/>
    </source>
</evidence>
<dbReference type="SUPFAM" id="SSF48452">
    <property type="entry name" value="TPR-like"/>
    <property type="match status" value="1"/>
</dbReference>
<protein>
    <recommendedName>
        <fullName evidence="4">Tetratricopeptide repeat protein</fullName>
    </recommendedName>
</protein>
<name>A0A7T8B9W4_9SPIR</name>
<sequence length="242" mass="27320">MNKKIVLIVLILFAAFCTIGADPLPDWFIVLRDALYEQNLSANQIVPLYQETVKTAQEKLTGSELNTMLSRCEYMMGRAYQYEERKDEAGACYDRGIEYAQKSLDQTKTAEGWQMLADNISQNCAVKSVSYAMSNGLKVGQYAKNALELDPSNTAAQYMIAARYIYAPSPFNNYKKGIKMMEEIVTSYAGSMQKDDQFNVYSAIGYAYVQQKKNAEARPWLEKSLTVYPTNKYVQGLLRGLG</sequence>
<dbReference type="Pfam" id="PF13181">
    <property type="entry name" value="TPR_8"/>
    <property type="match status" value="2"/>
</dbReference>
<dbReference type="EMBL" id="CP067089">
    <property type="protein sequence ID" value="QQO08912.1"/>
    <property type="molecule type" value="Genomic_DNA"/>
</dbReference>
<gene>
    <name evidence="2" type="ORF">JFL75_18575</name>
</gene>
<dbReference type="Proteomes" id="UP000595917">
    <property type="component" value="Chromosome"/>
</dbReference>
<evidence type="ECO:0000256" key="1">
    <source>
        <dbReference type="PROSITE-ProRule" id="PRU00339"/>
    </source>
</evidence>
<feature type="repeat" description="TPR" evidence="1">
    <location>
        <begin position="198"/>
        <end position="231"/>
    </location>
</feature>
<dbReference type="Gene3D" id="1.25.40.10">
    <property type="entry name" value="Tetratricopeptide repeat domain"/>
    <property type="match status" value="1"/>
</dbReference>
<keyword evidence="3" id="KW-1185">Reference proteome</keyword>
<evidence type="ECO:0008006" key="4">
    <source>
        <dbReference type="Google" id="ProtNLM"/>
    </source>
</evidence>
<dbReference type="InterPro" id="IPR011990">
    <property type="entry name" value="TPR-like_helical_dom_sf"/>
</dbReference>
<evidence type="ECO:0000313" key="3">
    <source>
        <dbReference type="Proteomes" id="UP000595917"/>
    </source>
</evidence>
<organism evidence="2 3">
    <name type="scientific">Breznakiella homolactica</name>
    <dbReference type="NCBI Taxonomy" id="2798577"/>
    <lineage>
        <taxon>Bacteria</taxon>
        <taxon>Pseudomonadati</taxon>
        <taxon>Spirochaetota</taxon>
        <taxon>Spirochaetia</taxon>
        <taxon>Spirochaetales</taxon>
        <taxon>Breznakiellaceae</taxon>
        <taxon>Breznakiella</taxon>
    </lineage>
</organism>
<keyword evidence="1" id="KW-0802">TPR repeat</keyword>
<dbReference type="KEGG" id="bhc:JFL75_18575"/>
<dbReference type="InterPro" id="IPR019734">
    <property type="entry name" value="TPR_rpt"/>
</dbReference>
<dbReference type="RefSeq" id="WP_215626218.1">
    <property type="nucleotide sequence ID" value="NZ_CP067089.2"/>
</dbReference>
<reference evidence="2" key="1">
    <citation type="submission" date="2021-01" db="EMBL/GenBank/DDBJ databases">
        <title>Description of Breznakiella homolactica.</title>
        <authorList>
            <person name="Song Y."/>
            <person name="Brune A."/>
        </authorList>
    </citation>
    <scope>NUCLEOTIDE SEQUENCE</scope>
    <source>
        <strain evidence="2">RmG30</strain>
    </source>
</reference>
<dbReference type="PROSITE" id="PS50005">
    <property type="entry name" value="TPR"/>
    <property type="match status" value="1"/>
</dbReference>
<accession>A0A7T8B9W4</accession>
<proteinExistence type="predicted"/>
<dbReference type="AlphaFoldDB" id="A0A7T8B9W4"/>